<feature type="transmembrane region" description="Helical" evidence="8">
    <location>
        <begin position="113"/>
        <end position="134"/>
    </location>
</feature>
<evidence type="ECO:0000256" key="6">
    <source>
        <dbReference type="ARBA" id="ARBA00022989"/>
    </source>
</evidence>
<comment type="subcellular location">
    <subcellularLocation>
        <location evidence="1">Cell inner membrane</location>
        <topology evidence="1">Multi-pass membrane protein</topology>
    </subcellularLocation>
    <subcellularLocation>
        <location evidence="8">Cell membrane</location>
        <topology evidence="8">Multi-pass membrane protein</topology>
    </subcellularLocation>
</comment>
<dbReference type="AlphaFoldDB" id="A0A657LPW9"/>
<dbReference type="InterPro" id="IPR006507">
    <property type="entry name" value="UPF0283"/>
</dbReference>
<protein>
    <recommendedName>
        <fullName evidence="8">UPF0283 membrane protein AX760_05190</fullName>
    </recommendedName>
</protein>
<evidence type="ECO:0000256" key="8">
    <source>
        <dbReference type="HAMAP-Rule" id="MF_01085"/>
    </source>
</evidence>
<evidence type="ECO:0000256" key="5">
    <source>
        <dbReference type="ARBA" id="ARBA00022692"/>
    </source>
</evidence>
<evidence type="ECO:0000256" key="9">
    <source>
        <dbReference type="SAM" id="MobiDB-lite"/>
    </source>
</evidence>
<comment type="similarity">
    <text evidence="2 8">Belongs to the UPF0283 family.</text>
</comment>
<keyword evidence="5 8" id="KW-0812">Transmembrane</keyword>
<evidence type="ECO:0000256" key="2">
    <source>
        <dbReference type="ARBA" id="ARBA00008255"/>
    </source>
</evidence>
<evidence type="ECO:0000256" key="4">
    <source>
        <dbReference type="ARBA" id="ARBA00022519"/>
    </source>
</evidence>
<keyword evidence="6 8" id="KW-1133">Transmembrane helix</keyword>
<dbReference type="Proteomes" id="UP000182661">
    <property type="component" value="Unassembled WGS sequence"/>
</dbReference>
<keyword evidence="3 8" id="KW-1003">Cell membrane</keyword>
<dbReference type="PANTHER" id="PTHR39342:SF1">
    <property type="entry name" value="UPF0283 MEMBRANE PROTEIN YCJF"/>
    <property type="match status" value="1"/>
</dbReference>
<dbReference type="RefSeq" id="WP_071834538.1">
    <property type="nucleotide sequence ID" value="NZ_LSRP01000107.1"/>
</dbReference>
<evidence type="ECO:0000256" key="7">
    <source>
        <dbReference type="ARBA" id="ARBA00023136"/>
    </source>
</evidence>
<accession>A0A657LPW9</accession>
<dbReference type="Pfam" id="PF05128">
    <property type="entry name" value="DUF697"/>
    <property type="match status" value="1"/>
</dbReference>
<keyword evidence="11" id="KW-1185">Reference proteome</keyword>
<reference evidence="10 11" key="1">
    <citation type="submission" date="2016-02" db="EMBL/GenBank/DDBJ databases">
        <title>Genome sequencing of a beta-galactosidase producing bacteria Rhizobium sp. 59.</title>
        <authorList>
            <person name="Wang D."/>
            <person name="Kot W."/>
            <person name="Qin Y."/>
            <person name="Hansen L."/>
            <person name="Naqvi K."/>
            <person name="Rensing C."/>
        </authorList>
    </citation>
    <scope>NUCLEOTIDE SEQUENCE [LARGE SCALE GENOMIC DNA]</scope>
    <source>
        <strain evidence="10 11">59</strain>
    </source>
</reference>
<dbReference type="EMBL" id="LSRP01000107">
    <property type="protein sequence ID" value="OJF93401.1"/>
    <property type="molecule type" value="Genomic_DNA"/>
</dbReference>
<proteinExistence type="inferred from homology"/>
<organism evidence="10 11">
    <name type="scientific">Pararhizobium antarcticum</name>
    <dbReference type="NCBI Taxonomy" id="1798805"/>
    <lineage>
        <taxon>Bacteria</taxon>
        <taxon>Pseudomonadati</taxon>
        <taxon>Pseudomonadota</taxon>
        <taxon>Alphaproteobacteria</taxon>
        <taxon>Hyphomicrobiales</taxon>
        <taxon>Rhizobiaceae</taxon>
        <taxon>Rhizobium/Agrobacterium group</taxon>
        <taxon>Pararhizobium</taxon>
    </lineage>
</organism>
<keyword evidence="4" id="KW-0997">Cell inner membrane</keyword>
<comment type="caution">
    <text evidence="10">The sequence shown here is derived from an EMBL/GenBank/DDBJ whole genome shotgun (WGS) entry which is preliminary data.</text>
</comment>
<evidence type="ECO:0000256" key="1">
    <source>
        <dbReference type="ARBA" id="ARBA00004429"/>
    </source>
</evidence>
<evidence type="ECO:0000256" key="3">
    <source>
        <dbReference type="ARBA" id="ARBA00022475"/>
    </source>
</evidence>
<dbReference type="OrthoDB" id="9816060at2"/>
<feature type="transmembrane region" description="Helical" evidence="8">
    <location>
        <begin position="80"/>
        <end position="101"/>
    </location>
</feature>
<evidence type="ECO:0000313" key="10">
    <source>
        <dbReference type="EMBL" id="OJF93401.1"/>
    </source>
</evidence>
<feature type="region of interest" description="Disordered" evidence="9">
    <location>
        <begin position="1"/>
        <end position="44"/>
    </location>
</feature>
<dbReference type="GO" id="GO:0005886">
    <property type="term" value="C:plasma membrane"/>
    <property type="evidence" value="ECO:0007669"/>
    <property type="project" value="UniProtKB-SubCell"/>
</dbReference>
<name>A0A657LPW9_9HYPH</name>
<evidence type="ECO:0000313" key="11">
    <source>
        <dbReference type="Proteomes" id="UP000182661"/>
    </source>
</evidence>
<dbReference type="NCBIfam" id="TIGR01620">
    <property type="entry name" value="hyp_HI0043"/>
    <property type="match status" value="1"/>
</dbReference>
<sequence>MTDTPDTPRRKPASFTLDSGPAPSQIDKPAPDRQSRRAPGSFDENIVMTADAEDPFIETTTALSAQAIPEARPRKRRFSFARLAAGAFGLLFSLAVGLWIDSLIRDLFTRADWLGYLAIAAAAIGAMAFLAVVARELAGLWQLKAVQALKQEAIEASLAPSPKAARKVMDHLVALLATKPQTARGRTRLKETEGEIIDGPHLLDLTERELLTPLDREARALILNAARRVSIVTAVSPRALVDIGYVVYESARMIRAMAELYGGRPGTFGLLRLMRDVIAHLAVTGSIAVGDSLIQQVLGHGIAAKLSARLGEGVINGLMTARIGIAAMDLCRPMPFKALRRPGIGDFIGDLTPGMSGKNMSGKNMSD</sequence>
<dbReference type="PANTHER" id="PTHR39342">
    <property type="entry name" value="UPF0283 MEMBRANE PROTEIN YCJF"/>
    <property type="match status" value="1"/>
</dbReference>
<gene>
    <name evidence="10" type="ORF">AX760_05190</name>
</gene>
<dbReference type="HAMAP" id="MF_01085">
    <property type="entry name" value="UPF0283"/>
    <property type="match status" value="1"/>
</dbReference>
<keyword evidence="7 8" id="KW-0472">Membrane</keyword>
<dbReference type="InterPro" id="IPR021147">
    <property type="entry name" value="DUF697"/>
</dbReference>